<comment type="subcellular location">
    <subcellularLocation>
        <location evidence="11">Cytoplasm</location>
    </subcellularLocation>
</comment>
<feature type="binding site" evidence="11">
    <location>
        <position position="168"/>
    </location>
    <ligand>
        <name>Mg(2+)</name>
        <dbReference type="ChEBI" id="CHEBI:18420"/>
        <label>2</label>
    </ligand>
</feature>
<dbReference type="InterPro" id="IPR012337">
    <property type="entry name" value="RNaseH-like_sf"/>
</dbReference>
<keyword evidence="7 11" id="KW-0479">Metal-binding</keyword>
<organism evidence="14 15">
    <name type="scientific">Atopobium deltae</name>
    <dbReference type="NCBI Taxonomy" id="1393034"/>
    <lineage>
        <taxon>Bacteria</taxon>
        <taxon>Bacillati</taxon>
        <taxon>Actinomycetota</taxon>
        <taxon>Coriobacteriia</taxon>
        <taxon>Coriobacteriales</taxon>
        <taxon>Atopobiaceae</taxon>
        <taxon>Atopobium</taxon>
    </lineage>
</organism>
<feature type="binding site" evidence="11">
    <location>
        <position position="38"/>
    </location>
    <ligand>
        <name>Mg(2+)</name>
        <dbReference type="ChEBI" id="CHEBI:18420"/>
        <label>2</label>
    </ligand>
</feature>
<evidence type="ECO:0000256" key="8">
    <source>
        <dbReference type="ARBA" id="ARBA00022759"/>
    </source>
</evidence>
<evidence type="ECO:0000259" key="13">
    <source>
        <dbReference type="PROSITE" id="PS50879"/>
    </source>
</evidence>
<reference evidence="15" key="1">
    <citation type="submission" date="2016-01" db="EMBL/GenBank/DDBJ databases">
        <authorList>
            <person name="Mitreva M."/>
            <person name="Pepin K.H."/>
            <person name="Mihindukulasuriya K.A."/>
            <person name="Fulton R."/>
            <person name="Fronick C."/>
            <person name="O'Laughlin M."/>
            <person name="Miner T."/>
            <person name="Herter B."/>
            <person name="Rosa B.A."/>
            <person name="Cordes M."/>
            <person name="Tomlinson C."/>
            <person name="Wollam A."/>
            <person name="Palsikar V.B."/>
            <person name="Mardis E.R."/>
            <person name="Wilson R.K."/>
        </authorList>
    </citation>
    <scope>NUCLEOTIDE SEQUENCE [LARGE SCALE GENOMIC DNA]</scope>
    <source>
        <strain evidence="15">DNF00019</strain>
    </source>
</reference>
<dbReference type="NCBIfam" id="NF001236">
    <property type="entry name" value="PRK00203.1"/>
    <property type="match status" value="1"/>
</dbReference>
<evidence type="ECO:0000256" key="2">
    <source>
        <dbReference type="ARBA" id="ARBA00004065"/>
    </source>
</evidence>
<dbReference type="SUPFAM" id="SSF53098">
    <property type="entry name" value="Ribonuclease H-like"/>
    <property type="match status" value="1"/>
</dbReference>
<evidence type="ECO:0000256" key="6">
    <source>
        <dbReference type="ARBA" id="ARBA00022722"/>
    </source>
</evidence>
<comment type="caution">
    <text evidence="14">The sequence shown here is derived from an EMBL/GenBank/DDBJ whole genome shotgun (WGS) entry which is preliminary data.</text>
</comment>
<keyword evidence="6 11" id="KW-0540">Nuclease</keyword>
<dbReference type="GO" id="GO:0003676">
    <property type="term" value="F:nucleic acid binding"/>
    <property type="evidence" value="ECO:0007669"/>
    <property type="project" value="InterPro"/>
</dbReference>
<dbReference type="OrthoDB" id="7845843at2"/>
<evidence type="ECO:0000256" key="1">
    <source>
        <dbReference type="ARBA" id="ARBA00000077"/>
    </source>
</evidence>
<evidence type="ECO:0000256" key="9">
    <source>
        <dbReference type="ARBA" id="ARBA00022801"/>
    </source>
</evidence>
<evidence type="ECO:0000256" key="4">
    <source>
        <dbReference type="ARBA" id="ARBA00011245"/>
    </source>
</evidence>
<dbReference type="RefSeq" id="WP_082715490.1">
    <property type="nucleotide sequence ID" value="NZ_KQ959483.1"/>
</dbReference>
<comment type="catalytic activity">
    <reaction evidence="1 11">
        <text>Endonucleolytic cleavage to 5'-phosphomonoester.</text>
        <dbReference type="EC" id="3.1.26.4"/>
    </reaction>
</comment>
<dbReference type="EC" id="3.1.26.4" evidence="5 11"/>
<dbReference type="PANTHER" id="PTHR10642">
    <property type="entry name" value="RIBONUCLEASE H1"/>
    <property type="match status" value="1"/>
</dbReference>
<feature type="binding site" evidence="11">
    <location>
        <position position="103"/>
    </location>
    <ligand>
        <name>Mg(2+)</name>
        <dbReference type="ChEBI" id="CHEBI:18420"/>
        <label>1</label>
    </ligand>
</feature>
<accession>A0A133XXK2</accession>
<feature type="binding site" evidence="11">
    <location>
        <position position="81"/>
    </location>
    <ligand>
        <name>Mg(2+)</name>
        <dbReference type="ChEBI" id="CHEBI:18420"/>
        <label>1</label>
    </ligand>
</feature>
<proteinExistence type="inferred from homology"/>
<feature type="domain" description="RNase H type-1" evidence="13">
    <location>
        <begin position="29"/>
        <end position="176"/>
    </location>
</feature>
<name>A0A133XXK2_9ACTN</name>
<keyword evidence="9 11" id="KW-0378">Hydrolase</keyword>
<feature type="binding site" evidence="11">
    <location>
        <position position="38"/>
    </location>
    <ligand>
        <name>Mg(2+)</name>
        <dbReference type="ChEBI" id="CHEBI:18420"/>
        <label>1</label>
    </ligand>
</feature>
<dbReference type="GO" id="GO:0005737">
    <property type="term" value="C:cytoplasm"/>
    <property type="evidence" value="ECO:0007669"/>
    <property type="project" value="UniProtKB-SubCell"/>
</dbReference>
<evidence type="ECO:0000256" key="3">
    <source>
        <dbReference type="ARBA" id="ARBA00005300"/>
    </source>
</evidence>
<evidence type="ECO:0000256" key="7">
    <source>
        <dbReference type="ARBA" id="ARBA00022723"/>
    </source>
</evidence>
<dbReference type="InterPro" id="IPR050092">
    <property type="entry name" value="RNase_H"/>
</dbReference>
<dbReference type="GO" id="GO:0000287">
    <property type="term" value="F:magnesium ion binding"/>
    <property type="evidence" value="ECO:0007669"/>
    <property type="project" value="UniProtKB-UniRule"/>
</dbReference>
<keyword evidence="8 11" id="KW-0255">Endonuclease</keyword>
<dbReference type="EMBL" id="LSCR01000001">
    <property type="protein sequence ID" value="KXB35667.1"/>
    <property type="molecule type" value="Genomic_DNA"/>
</dbReference>
<protein>
    <recommendedName>
        <fullName evidence="5 11">Ribonuclease H</fullName>
        <shortName evidence="11">RNase H</shortName>
        <ecNumber evidence="5 11">3.1.26.4</ecNumber>
    </recommendedName>
</protein>
<evidence type="ECO:0000256" key="5">
    <source>
        <dbReference type="ARBA" id="ARBA00012180"/>
    </source>
</evidence>
<dbReference type="FunFam" id="3.30.420.10:FF:000089">
    <property type="entry name" value="Ribonuclease H"/>
    <property type="match status" value="1"/>
</dbReference>
<comment type="subunit">
    <text evidence="4 11">Monomer.</text>
</comment>
<evidence type="ECO:0000256" key="10">
    <source>
        <dbReference type="ARBA" id="ARBA00022842"/>
    </source>
</evidence>
<dbReference type="Pfam" id="PF00075">
    <property type="entry name" value="RNase_H"/>
    <property type="match status" value="1"/>
</dbReference>
<dbReference type="HAMAP" id="MF_00042">
    <property type="entry name" value="RNase_H"/>
    <property type="match status" value="1"/>
</dbReference>
<evidence type="ECO:0000256" key="11">
    <source>
        <dbReference type="HAMAP-Rule" id="MF_00042"/>
    </source>
</evidence>
<comment type="similarity">
    <text evidence="3 11">Belongs to the RNase H family.</text>
</comment>
<feature type="region of interest" description="Disordered" evidence="12">
    <location>
        <begin position="1"/>
        <end position="29"/>
    </location>
</feature>
<dbReference type="Gene3D" id="3.30.420.10">
    <property type="entry name" value="Ribonuclease H-like superfamily/Ribonuclease H"/>
    <property type="match status" value="1"/>
</dbReference>
<evidence type="ECO:0000313" key="15">
    <source>
        <dbReference type="Proteomes" id="UP000070675"/>
    </source>
</evidence>
<dbReference type="PATRIC" id="fig|1393034.3.peg.68"/>
<gene>
    <name evidence="11" type="primary">rnhA</name>
    <name evidence="14" type="ORF">HMPREF3192_00072</name>
</gene>
<keyword evidence="15" id="KW-1185">Reference proteome</keyword>
<comment type="cofactor">
    <cofactor evidence="11">
        <name>Mg(2+)</name>
        <dbReference type="ChEBI" id="CHEBI:18420"/>
    </cofactor>
    <text evidence="11">Binds 1 Mg(2+) ion per subunit. May bind a second metal ion at a regulatory site, or after substrate binding.</text>
</comment>
<dbReference type="STRING" id="1393034.HMPREF3192_00072"/>
<dbReference type="GO" id="GO:0004523">
    <property type="term" value="F:RNA-DNA hybrid ribonuclease activity"/>
    <property type="evidence" value="ECO:0007669"/>
    <property type="project" value="UniProtKB-UniRule"/>
</dbReference>
<dbReference type="InterPro" id="IPR022892">
    <property type="entry name" value="RNaseHI"/>
</dbReference>
<dbReference type="PROSITE" id="PS50879">
    <property type="entry name" value="RNASE_H_1"/>
    <property type="match status" value="1"/>
</dbReference>
<evidence type="ECO:0000256" key="12">
    <source>
        <dbReference type="SAM" id="MobiDB-lite"/>
    </source>
</evidence>
<evidence type="ECO:0000313" key="14">
    <source>
        <dbReference type="EMBL" id="KXB35667.1"/>
    </source>
</evidence>
<dbReference type="InterPro" id="IPR036397">
    <property type="entry name" value="RNaseH_sf"/>
</dbReference>
<sequence length="188" mass="20762">MASFDDFSHTEKIGGPAGEHAVSAPADATKPQVRIYTDGSSRGNPGPGGYGAVLQYTAADGQLHTRELSAGYQKTTNNRMELLAVIVALETLKKPCVVELHSDSQYVVNAFKQHWIYGWIKRGWQTSAKQPVKNVDLWQRLLRLTQKHDVSWVWVKGHAGHVYNERCDELATQAADTNAVLIDTGFEG</sequence>
<dbReference type="Proteomes" id="UP000070675">
    <property type="component" value="Unassembled WGS sequence"/>
</dbReference>
<comment type="function">
    <text evidence="2 11">Endonuclease that specifically degrades the RNA of RNA-DNA hybrids.</text>
</comment>
<dbReference type="CDD" id="cd09278">
    <property type="entry name" value="RNase_HI_prokaryote_like"/>
    <property type="match status" value="1"/>
</dbReference>
<feature type="compositionally biased region" description="Basic and acidic residues" evidence="12">
    <location>
        <begin position="1"/>
        <end position="12"/>
    </location>
</feature>
<keyword evidence="10 11" id="KW-0460">Magnesium</keyword>
<dbReference type="GO" id="GO:0043137">
    <property type="term" value="P:DNA replication, removal of RNA primer"/>
    <property type="evidence" value="ECO:0007669"/>
    <property type="project" value="TreeGrafter"/>
</dbReference>
<keyword evidence="11" id="KW-0963">Cytoplasm</keyword>
<dbReference type="InterPro" id="IPR002156">
    <property type="entry name" value="RNaseH_domain"/>
</dbReference>
<dbReference type="PANTHER" id="PTHR10642:SF26">
    <property type="entry name" value="RIBONUCLEASE H1"/>
    <property type="match status" value="1"/>
</dbReference>
<dbReference type="AlphaFoldDB" id="A0A133XXK2"/>